<dbReference type="GO" id="GO:0003677">
    <property type="term" value="F:DNA binding"/>
    <property type="evidence" value="ECO:0007669"/>
    <property type="project" value="UniProtKB-KW"/>
</dbReference>
<keyword evidence="2" id="KW-0238">DNA-binding</keyword>
<name>D3FBF8_CONWI</name>
<dbReference type="eggNOG" id="COG0640">
    <property type="taxonomic scope" value="Bacteria"/>
</dbReference>
<dbReference type="Proteomes" id="UP000008229">
    <property type="component" value="Chromosome"/>
</dbReference>
<dbReference type="AlphaFoldDB" id="D3FBF8"/>
<dbReference type="KEGG" id="cwo:Cwoe_0894"/>
<organism evidence="5 6">
    <name type="scientific">Conexibacter woesei (strain DSM 14684 / CCUG 47730 / CIP 108061 / JCM 11494 / NBRC 100937 / ID131577)</name>
    <dbReference type="NCBI Taxonomy" id="469383"/>
    <lineage>
        <taxon>Bacteria</taxon>
        <taxon>Bacillati</taxon>
        <taxon>Actinomycetota</taxon>
        <taxon>Thermoleophilia</taxon>
        <taxon>Solirubrobacterales</taxon>
        <taxon>Conexibacteraceae</taxon>
        <taxon>Conexibacter</taxon>
    </lineage>
</organism>
<dbReference type="CDD" id="cd00090">
    <property type="entry name" value="HTH_ARSR"/>
    <property type="match status" value="1"/>
</dbReference>
<evidence type="ECO:0000313" key="5">
    <source>
        <dbReference type="EMBL" id="ADB49327.1"/>
    </source>
</evidence>
<feature type="domain" description="HTH arsR-type" evidence="4">
    <location>
        <begin position="31"/>
        <end position="125"/>
    </location>
</feature>
<proteinExistence type="predicted"/>
<evidence type="ECO:0000256" key="3">
    <source>
        <dbReference type="ARBA" id="ARBA00023163"/>
    </source>
</evidence>
<dbReference type="PANTHER" id="PTHR43132:SF6">
    <property type="entry name" value="HTH-TYPE TRANSCRIPTIONAL REPRESSOR CZRA"/>
    <property type="match status" value="1"/>
</dbReference>
<dbReference type="PRINTS" id="PR00778">
    <property type="entry name" value="HTHARSR"/>
</dbReference>
<gene>
    <name evidence="5" type="ordered locus">Cwoe_0894</name>
</gene>
<dbReference type="EMBL" id="CP001854">
    <property type="protein sequence ID" value="ADB49327.1"/>
    <property type="molecule type" value="Genomic_DNA"/>
</dbReference>
<dbReference type="PROSITE" id="PS50987">
    <property type="entry name" value="HTH_ARSR_2"/>
    <property type="match status" value="1"/>
</dbReference>
<dbReference type="Gene3D" id="1.10.10.10">
    <property type="entry name" value="Winged helix-like DNA-binding domain superfamily/Winged helix DNA-binding domain"/>
    <property type="match status" value="1"/>
</dbReference>
<evidence type="ECO:0000256" key="2">
    <source>
        <dbReference type="ARBA" id="ARBA00023125"/>
    </source>
</evidence>
<sequence length="141" mass="15629">MNIYTYEHVFTDGTILPVPLPSEHPPAQRPLDHDEAEALAESMRAFATGSRLRLLWALLDGELTVEELAERTELSQSAVSHQLRLLRQGRLVSVRRSGRHAHYRLHDPHVVDLLAALRFHHEHVNPPAPAPAGDGSGFSGA</sequence>
<protein>
    <submittedName>
        <fullName evidence="5">Transcriptional regulator, ArsR family</fullName>
    </submittedName>
</protein>
<evidence type="ECO:0000259" key="4">
    <source>
        <dbReference type="PROSITE" id="PS50987"/>
    </source>
</evidence>
<dbReference type="HOGENOM" id="CLU_1822099_0_0_11"/>
<dbReference type="InterPro" id="IPR036388">
    <property type="entry name" value="WH-like_DNA-bd_sf"/>
</dbReference>
<dbReference type="Pfam" id="PF01022">
    <property type="entry name" value="HTH_5"/>
    <property type="match status" value="1"/>
</dbReference>
<dbReference type="NCBIfam" id="NF033788">
    <property type="entry name" value="HTH_metalloreg"/>
    <property type="match status" value="1"/>
</dbReference>
<dbReference type="InterPro" id="IPR001845">
    <property type="entry name" value="HTH_ArsR_DNA-bd_dom"/>
</dbReference>
<dbReference type="InterPro" id="IPR011991">
    <property type="entry name" value="ArsR-like_HTH"/>
</dbReference>
<evidence type="ECO:0000313" key="6">
    <source>
        <dbReference type="Proteomes" id="UP000008229"/>
    </source>
</evidence>
<dbReference type="SUPFAM" id="SSF46785">
    <property type="entry name" value="Winged helix' DNA-binding domain"/>
    <property type="match status" value="1"/>
</dbReference>
<dbReference type="PANTHER" id="PTHR43132">
    <property type="entry name" value="ARSENICAL RESISTANCE OPERON REPRESSOR ARSR-RELATED"/>
    <property type="match status" value="1"/>
</dbReference>
<dbReference type="InterPro" id="IPR036390">
    <property type="entry name" value="WH_DNA-bd_sf"/>
</dbReference>
<keyword evidence="1" id="KW-0805">Transcription regulation</keyword>
<evidence type="ECO:0000256" key="1">
    <source>
        <dbReference type="ARBA" id="ARBA00023015"/>
    </source>
</evidence>
<reference evidence="5 6" key="1">
    <citation type="journal article" date="2010" name="Stand. Genomic Sci.">
        <title>Complete genome sequence of Conexibacter woesei type strain (ID131577).</title>
        <authorList>
            <person name="Pukall R."/>
            <person name="Lapidus A."/>
            <person name="Glavina Del Rio T."/>
            <person name="Copeland A."/>
            <person name="Tice H."/>
            <person name="Cheng J.-F."/>
            <person name="Lucas S."/>
            <person name="Chen F."/>
            <person name="Nolan M."/>
            <person name="Bruce D."/>
            <person name="Goodwin L."/>
            <person name="Pitluck S."/>
            <person name="Mavromatis K."/>
            <person name="Ivanova N."/>
            <person name="Ovchinnikova G."/>
            <person name="Pati A."/>
            <person name="Chen A."/>
            <person name="Palaniappan K."/>
            <person name="Land M."/>
            <person name="Hauser L."/>
            <person name="Chang Y.-J."/>
            <person name="Jeffries C.D."/>
            <person name="Chain P."/>
            <person name="Meincke L."/>
            <person name="Sims D."/>
            <person name="Brettin T."/>
            <person name="Detter J.C."/>
            <person name="Rohde M."/>
            <person name="Goeker M."/>
            <person name="Bristow J."/>
            <person name="Eisen J.A."/>
            <person name="Markowitz V."/>
            <person name="Kyrpides N.C."/>
            <person name="Klenk H.-P."/>
            <person name="Hugenholtz P."/>
        </authorList>
    </citation>
    <scope>NUCLEOTIDE SEQUENCE [LARGE SCALE GENOMIC DNA]</scope>
    <source>
        <strain evidence="6">DSM 14684 / CIP 108061 / JCM 11494 / NBRC 100937 / ID131577</strain>
    </source>
</reference>
<dbReference type="GO" id="GO:0003700">
    <property type="term" value="F:DNA-binding transcription factor activity"/>
    <property type="evidence" value="ECO:0007669"/>
    <property type="project" value="InterPro"/>
</dbReference>
<keyword evidence="3" id="KW-0804">Transcription</keyword>
<keyword evidence="6" id="KW-1185">Reference proteome</keyword>
<dbReference type="InterPro" id="IPR051011">
    <property type="entry name" value="Metal_resp_trans_reg"/>
</dbReference>
<dbReference type="SMART" id="SM00418">
    <property type="entry name" value="HTH_ARSR"/>
    <property type="match status" value="1"/>
</dbReference>
<reference evidence="6" key="2">
    <citation type="submission" date="2010-01" db="EMBL/GenBank/DDBJ databases">
        <title>The complete genome of Conexibacter woesei DSM 14684.</title>
        <authorList>
            <consortium name="US DOE Joint Genome Institute (JGI-PGF)"/>
            <person name="Lucas S."/>
            <person name="Copeland A."/>
            <person name="Lapidus A."/>
            <person name="Glavina del Rio T."/>
            <person name="Dalin E."/>
            <person name="Tice H."/>
            <person name="Bruce D."/>
            <person name="Goodwin L."/>
            <person name="Pitluck S."/>
            <person name="Kyrpides N."/>
            <person name="Mavromatis K."/>
            <person name="Ivanova N."/>
            <person name="Mikhailova N."/>
            <person name="Chertkov O."/>
            <person name="Brettin T."/>
            <person name="Detter J.C."/>
            <person name="Han C."/>
            <person name="Larimer F."/>
            <person name="Land M."/>
            <person name="Hauser L."/>
            <person name="Markowitz V."/>
            <person name="Cheng J.-F."/>
            <person name="Hugenholtz P."/>
            <person name="Woyke T."/>
            <person name="Wu D."/>
            <person name="Pukall R."/>
            <person name="Steenblock K."/>
            <person name="Schneider S."/>
            <person name="Klenk H.-P."/>
            <person name="Eisen J.A."/>
        </authorList>
    </citation>
    <scope>NUCLEOTIDE SEQUENCE [LARGE SCALE GENOMIC DNA]</scope>
    <source>
        <strain evidence="6">DSM 14684 / CIP 108061 / JCM 11494 / NBRC 100937 / ID131577</strain>
    </source>
</reference>
<accession>D3FBF8</accession>